<proteinExistence type="predicted"/>
<evidence type="ECO:0000313" key="2">
    <source>
        <dbReference type="Proteomes" id="UP000767446"/>
    </source>
</evidence>
<dbReference type="EMBL" id="JADQBC010000140">
    <property type="protein sequence ID" value="MBR8829492.1"/>
    <property type="molecule type" value="Genomic_DNA"/>
</dbReference>
<reference evidence="1" key="1">
    <citation type="submission" date="2021-02" db="EMBL/GenBank/DDBJ databases">
        <title>Metagenome analyses of Stigonema ocellatum DSM 106950, Chlorogloea purpurea SAG 13.99 and Gomphosphaeria aponina DSM 107014.</title>
        <authorList>
            <person name="Marter P."/>
            <person name="Huang S."/>
        </authorList>
    </citation>
    <scope>NUCLEOTIDE SEQUENCE</scope>
    <source>
        <strain evidence="1">JP213</strain>
    </source>
</reference>
<sequence length="76" mass="8231">MKQPCPCQGRVGGVNTTFAKGLVDGGEFVVEADESHNSNTGDSLDKHEIADIFGVYYDVIEEPLFAGNSFEIAFVF</sequence>
<comment type="caution">
    <text evidence="1">The sequence shown here is derived from an EMBL/GenBank/DDBJ whole genome shotgun (WGS) entry which is preliminary data.</text>
</comment>
<dbReference type="AlphaFoldDB" id="A0A941GTE9"/>
<dbReference type="Proteomes" id="UP000767446">
    <property type="component" value="Unassembled WGS sequence"/>
</dbReference>
<name>A0A941GTE9_9CHRO</name>
<accession>A0A941GTE9</accession>
<protein>
    <submittedName>
        <fullName evidence="1">Uncharacterized protein</fullName>
    </submittedName>
</protein>
<gene>
    <name evidence="1" type="ORF">DSM107014_16620</name>
</gene>
<organism evidence="1 2">
    <name type="scientific">Gomphosphaeria aponina SAG 52.96 = DSM 107014</name>
    <dbReference type="NCBI Taxonomy" id="1521640"/>
    <lineage>
        <taxon>Bacteria</taxon>
        <taxon>Bacillati</taxon>
        <taxon>Cyanobacteriota</taxon>
        <taxon>Cyanophyceae</taxon>
        <taxon>Oscillatoriophycideae</taxon>
        <taxon>Chroococcales</taxon>
        <taxon>Gomphosphaeriaceae</taxon>
        <taxon>Gomphosphaeria</taxon>
    </lineage>
</organism>
<evidence type="ECO:0000313" key="1">
    <source>
        <dbReference type="EMBL" id="MBR8829492.1"/>
    </source>
</evidence>